<organism evidence="5 6">
    <name type="scientific">Intrasporangium chromatireducens Q5-1</name>
    <dbReference type="NCBI Taxonomy" id="584657"/>
    <lineage>
        <taxon>Bacteria</taxon>
        <taxon>Bacillati</taxon>
        <taxon>Actinomycetota</taxon>
        <taxon>Actinomycetes</taxon>
        <taxon>Micrococcales</taxon>
        <taxon>Intrasporangiaceae</taxon>
        <taxon>Intrasporangium</taxon>
    </lineage>
</organism>
<evidence type="ECO:0000256" key="1">
    <source>
        <dbReference type="ARBA" id="ARBA00006153"/>
    </source>
</evidence>
<protein>
    <submittedName>
        <fullName evidence="5">Allantoate amidohydrolase</fullName>
    </submittedName>
</protein>
<dbReference type="Gene3D" id="3.40.630.10">
    <property type="entry name" value="Zn peptidases"/>
    <property type="match status" value="1"/>
</dbReference>
<reference evidence="6" key="1">
    <citation type="submission" date="2013-08" db="EMBL/GenBank/DDBJ databases">
        <title>Intrasporangium oryzae NRRL B-24470.</title>
        <authorList>
            <person name="Liu H."/>
            <person name="Wang G."/>
        </authorList>
    </citation>
    <scope>NUCLEOTIDE SEQUENCE [LARGE SCALE GENOMIC DNA]</scope>
    <source>
        <strain evidence="6">Q5-1</strain>
    </source>
</reference>
<name>W9GLY6_9MICO</name>
<feature type="binding site" evidence="4">
    <location>
        <position position="223"/>
    </location>
    <ligand>
        <name>allantoate</name>
        <dbReference type="ChEBI" id="CHEBI:17536"/>
    </ligand>
</feature>
<comment type="caution">
    <text evidence="5">The sequence shown here is derived from an EMBL/GenBank/DDBJ whole genome shotgun (WGS) entry which is preliminary data.</text>
</comment>
<feature type="binding site" evidence="3">
    <location>
        <position position="188"/>
    </location>
    <ligand>
        <name>Zn(2+)</name>
        <dbReference type="ChEBI" id="CHEBI:29105"/>
        <label>1</label>
    </ligand>
</feature>
<evidence type="ECO:0000313" key="5">
    <source>
        <dbReference type="EMBL" id="EWT05848.1"/>
    </source>
</evidence>
<dbReference type="Gene3D" id="3.30.70.360">
    <property type="match status" value="1"/>
</dbReference>
<dbReference type="InterPro" id="IPR036264">
    <property type="entry name" value="Bact_exopeptidase_dim_dom"/>
</dbReference>
<feature type="binding site" evidence="4">
    <location>
        <position position="281"/>
    </location>
    <ligand>
        <name>allantoate</name>
        <dbReference type="ChEBI" id="CHEBI:17536"/>
    </ligand>
</feature>
<dbReference type="NCBIfam" id="NF006770">
    <property type="entry name" value="PRK09290.1-4"/>
    <property type="match status" value="1"/>
</dbReference>
<evidence type="ECO:0000313" key="6">
    <source>
        <dbReference type="Proteomes" id="UP000019494"/>
    </source>
</evidence>
<feature type="binding site" evidence="3">
    <location>
        <position position="77"/>
    </location>
    <ligand>
        <name>Zn(2+)</name>
        <dbReference type="ChEBI" id="CHEBI:29105"/>
        <label>1</label>
    </ligand>
</feature>
<comment type="similarity">
    <text evidence="1">Belongs to the peptidase M20 family.</text>
</comment>
<dbReference type="Proteomes" id="UP000019494">
    <property type="component" value="Unassembled WGS sequence"/>
</dbReference>
<evidence type="ECO:0000256" key="2">
    <source>
        <dbReference type="ARBA" id="ARBA00022801"/>
    </source>
</evidence>
<keyword evidence="3" id="KW-0479">Metal-binding</keyword>
<sequence>MGSDFTRMWSVLEPIGRDAGTGGYRRFAWTAVDHELREWFAAECASRGLHVTEDRAGNQWGWWGDPDVTPGVVIGSHLDSVPDGGAFDGPLGVVSALATVDALRAGGVTPDVPIGVVNFVDEEGARFGIACAGSRIITGALPAARALALTDADGTTLAEAWRTAGRHPGTLGPDPAALRRVAAFVELHVEQGRALALAPDGSEDLSDPSRAVAIGTGIWPHGRWRIDIPGEANHAGTTRLEDRHDAMLGLAGVVQASRTYAAQRGCVATVGKVRVEPGGVNAIASHVTAWLDARGADEAAVRATVADVEREAGGVGAVTVEESWTPPTTFDADLVSRLSGILPTAPHLATGAGHDAGILAAHAVPTAMLFVRNPTGISHSPAEHAELADCEDGVVALTAVVAGLCRRKDDAR</sequence>
<dbReference type="SUPFAM" id="SSF53187">
    <property type="entry name" value="Zn-dependent exopeptidases"/>
    <property type="match status" value="1"/>
</dbReference>
<dbReference type="RefSeq" id="WP_034716615.1">
    <property type="nucleotide sequence ID" value="NZ_AWQS01000082.1"/>
</dbReference>
<dbReference type="GO" id="GO:0016813">
    <property type="term" value="F:hydrolase activity, acting on carbon-nitrogen (but not peptide) bonds, in linear amidines"/>
    <property type="evidence" value="ECO:0007669"/>
    <property type="project" value="InterPro"/>
</dbReference>
<proteinExistence type="inferred from homology"/>
<dbReference type="PANTHER" id="PTHR32494:SF5">
    <property type="entry name" value="ALLANTOATE AMIDOHYDROLASE"/>
    <property type="match status" value="1"/>
</dbReference>
<gene>
    <name evidence="5" type="ORF">N864_01670</name>
</gene>
<accession>W9GLY6</accession>
<feature type="binding site" evidence="3">
    <location>
        <position position="379"/>
    </location>
    <ligand>
        <name>Zn(2+)</name>
        <dbReference type="ChEBI" id="CHEBI:29105"/>
        <label>2</label>
    </ligand>
</feature>
<feature type="binding site" evidence="3">
    <location>
        <position position="88"/>
    </location>
    <ligand>
        <name>Zn(2+)</name>
        <dbReference type="ChEBI" id="CHEBI:29105"/>
        <label>2</label>
    </ligand>
</feature>
<dbReference type="InterPro" id="IPR010158">
    <property type="entry name" value="Amidase_Cbmase"/>
</dbReference>
<dbReference type="SUPFAM" id="SSF55031">
    <property type="entry name" value="Bacterial exopeptidase dimerisation domain"/>
    <property type="match status" value="1"/>
</dbReference>
<comment type="cofactor">
    <cofactor evidence="3">
        <name>Zn(2+)</name>
        <dbReference type="ChEBI" id="CHEBI:29105"/>
    </cofactor>
    <text evidence="3">Binds 2 Zn(2+) ions per subunit.</text>
</comment>
<dbReference type="GO" id="GO:0046872">
    <property type="term" value="F:metal ion binding"/>
    <property type="evidence" value="ECO:0007669"/>
    <property type="project" value="UniProtKB-KW"/>
</dbReference>
<dbReference type="OrthoDB" id="9808195at2"/>
<dbReference type="PATRIC" id="fig|584657.3.peg.2243"/>
<dbReference type="Pfam" id="PF01546">
    <property type="entry name" value="Peptidase_M20"/>
    <property type="match status" value="1"/>
</dbReference>
<dbReference type="EMBL" id="AWQS01000082">
    <property type="protein sequence ID" value="EWT05848.1"/>
    <property type="molecule type" value="Genomic_DNA"/>
</dbReference>
<dbReference type="NCBIfam" id="TIGR01879">
    <property type="entry name" value="hydantase"/>
    <property type="match status" value="1"/>
</dbReference>
<feature type="binding site" evidence="4">
    <location>
        <position position="294"/>
    </location>
    <ligand>
        <name>allantoate</name>
        <dbReference type="ChEBI" id="CHEBI:17536"/>
    </ligand>
</feature>
<keyword evidence="2 5" id="KW-0378">Hydrolase</keyword>
<feature type="binding site" evidence="3">
    <location>
        <position position="88"/>
    </location>
    <ligand>
        <name>Zn(2+)</name>
        <dbReference type="ChEBI" id="CHEBI:29105"/>
        <label>1</label>
    </ligand>
</feature>
<dbReference type="InterPro" id="IPR002933">
    <property type="entry name" value="Peptidase_M20"/>
</dbReference>
<dbReference type="PIRSF" id="PIRSF001235">
    <property type="entry name" value="Amidase_carbamoylase"/>
    <property type="match status" value="1"/>
</dbReference>
<evidence type="ECO:0000256" key="3">
    <source>
        <dbReference type="PIRSR" id="PIRSR001235-1"/>
    </source>
</evidence>
<dbReference type="AlphaFoldDB" id="W9GLY6"/>
<dbReference type="PANTHER" id="PTHR32494">
    <property type="entry name" value="ALLANTOATE DEIMINASE-RELATED"/>
    <property type="match status" value="1"/>
</dbReference>
<keyword evidence="6" id="KW-1185">Reference proteome</keyword>
<feature type="binding site" evidence="3">
    <location>
        <position position="123"/>
    </location>
    <ligand>
        <name>Zn(2+)</name>
        <dbReference type="ChEBI" id="CHEBI:29105"/>
        <label>2</label>
    </ligand>
</feature>
<keyword evidence="3" id="KW-0862">Zinc</keyword>
<evidence type="ECO:0000256" key="4">
    <source>
        <dbReference type="PIRSR" id="PIRSR001235-2"/>
    </source>
</evidence>